<dbReference type="PANTHER" id="PTHR34639:SF1">
    <property type="entry name" value="PROTEIN FLATTOP"/>
    <property type="match status" value="1"/>
</dbReference>
<gene>
    <name evidence="6" type="ORF">P4O66_022388</name>
</gene>
<comment type="function">
    <text evidence="4">Microtubule inner protein (MIP) part of the dynein-decorated doublet microtubules (DMTs) in cilia axoneme. Acts as a regulator of cilium basal body docking and positioning in mono- and multiciliated cells. Regulates basal body docking and cilia formation in multiciliated lung cells. Regulates kinocilium positioning and stereocilia bundle morphogenesis in the inner ear.</text>
</comment>
<feature type="compositionally biased region" description="Polar residues" evidence="5">
    <location>
        <begin position="177"/>
        <end position="211"/>
    </location>
</feature>
<dbReference type="EMBL" id="JAROKS010000008">
    <property type="protein sequence ID" value="KAK1801739.1"/>
    <property type="molecule type" value="Genomic_DNA"/>
</dbReference>
<feature type="non-terminal residue" evidence="6">
    <location>
        <position position="1"/>
    </location>
</feature>
<sequence>ILVQLTQYYLYFNVRFSSQYESAFKSHRLLNWTVPKQFKERPSAAEGHTTFIASDRGHLFPKVKVLIEFVLFHHLHLWQRGSSWPSFQGTWDLPSRIHPVKINPTARSLEGQERLRIWGQSQHLVRSKTGKLYKAQGNSRATSRAHHAEDNNAELQIPVSTPGLHGAEAEPERPLSHLSQAQSRPLSQQKQTQSRPASQQKQSGSRPASQKKQTESRPAMQQRQAESRPASQQNQAESRPLTQAS</sequence>
<evidence type="ECO:0000256" key="4">
    <source>
        <dbReference type="ARBA" id="ARBA00045261"/>
    </source>
</evidence>
<evidence type="ECO:0000256" key="5">
    <source>
        <dbReference type="SAM" id="MobiDB-lite"/>
    </source>
</evidence>
<evidence type="ECO:0000256" key="3">
    <source>
        <dbReference type="ARBA" id="ARBA00033306"/>
    </source>
</evidence>
<dbReference type="Proteomes" id="UP001239994">
    <property type="component" value="Unassembled WGS sequence"/>
</dbReference>
<name>A0AAD9E2B0_9TELE</name>
<feature type="compositionally biased region" description="Polar residues" evidence="5">
    <location>
        <begin position="219"/>
        <end position="245"/>
    </location>
</feature>
<accession>A0AAD9E2B0</accession>
<proteinExistence type="inferred from homology"/>
<protein>
    <recommendedName>
        <fullName evidence="2">Protein Flattop</fullName>
    </recommendedName>
    <alternativeName>
        <fullName evidence="3">Cilia- and flagella-associated protein 126</fullName>
    </alternativeName>
</protein>
<dbReference type="InterPro" id="IPR038797">
    <property type="entry name" value="Fltp"/>
</dbReference>
<organism evidence="6 7">
    <name type="scientific">Electrophorus voltai</name>
    <dbReference type="NCBI Taxonomy" id="2609070"/>
    <lineage>
        <taxon>Eukaryota</taxon>
        <taxon>Metazoa</taxon>
        <taxon>Chordata</taxon>
        <taxon>Craniata</taxon>
        <taxon>Vertebrata</taxon>
        <taxon>Euteleostomi</taxon>
        <taxon>Actinopterygii</taxon>
        <taxon>Neopterygii</taxon>
        <taxon>Teleostei</taxon>
        <taxon>Ostariophysi</taxon>
        <taxon>Gymnotiformes</taxon>
        <taxon>Gymnotoidei</taxon>
        <taxon>Gymnotidae</taxon>
        <taxon>Electrophorus</taxon>
    </lineage>
</organism>
<comment type="caution">
    <text evidence="6">The sequence shown here is derived from an EMBL/GenBank/DDBJ whole genome shotgun (WGS) entry which is preliminary data.</text>
</comment>
<evidence type="ECO:0000313" key="7">
    <source>
        <dbReference type="Proteomes" id="UP001239994"/>
    </source>
</evidence>
<feature type="region of interest" description="Disordered" evidence="5">
    <location>
        <begin position="129"/>
        <end position="245"/>
    </location>
</feature>
<evidence type="ECO:0000256" key="1">
    <source>
        <dbReference type="ARBA" id="ARBA00009887"/>
    </source>
</evidence>
<keyword evidence="7" id="KW-1185">Reference proteome</keyword>
<evidence type="ECO:0000256" key="2">
    <source>
        <dbReference type="ARBA" id="ARBA00019181"/>
    </source>
</evidence>
<dbReference type="AlphaFoldDB" id="A0AAD9E2B0"/>
<evidence type="ECO:0000313" key="6">
    <source>
        <dbReference type="EMBL" id="KAK1801739.1"/>
    </source>
</evidence>
<comment type="similarity">
    <text evidence="1">Belongs to the Flattop family.</text>
</comment>
<dbReference type="Pfam" id="PF22611">
    <property type="entry name" value="CFAP126"/>
    <property type="match status" value="1"/>
</dbReference>
<dbReference type="GO" id="GO:0044782">
    <property type="term" value="P:cilium organization"/>
    <property type="evidence" value="ECO:0007669"/>
    <property type="project" value="TreeGrafter"/>
</dbReference>
<dbReference type="CDD" id="cd23705">
    <property type="entry name" value="Flattop"/>
    <property type="match status" value="1"/>
</dbReference>
<reference evidence="6" key="1">
    <citation type="submission" date="2023-03" db="EMBL/GenBank/DDBJ databases">
        <title>Electrophorus voltai genome.</title>
        <authorList>
            <person name="Bian C."/>
        </authorList>
    </citation>
    <scope>NUCLEOTIDE SEQUENCE</scope>
    <source>
        <strain evidence="6">CB-2022</strain>
        <tissue evidence="6">Muscle</tissue>
    </source>
</reference>
<dbReference type="GO" id="GO:0036064">
    <property type="term" value="C:ciliary basal body"/>
    <property type="evidence" value="ECO:0007669"/>
    <property type="project" value="TreeGrafter"/>
</dbReference>
<dbReference type="PANTHER" id="PTHR34639">
    <property type="entry name" value="PROTEIN FLATTOP"/>
    <property type="match status" value="1"/>
</dbReference>